<evidence type="ECO:0000313" key="3">
    <source>
        <dbReference type="Proteomes" id="UP000070560"/>
    </source>
</evidence>
<protein>
    <submittedName>
        <fullName evidence="2">Nucleotidyltransferase</fullName>
    </submittedName>
</protein>
<keyword evidence="2" id="KW-0808">Transferase</keyword>
<proteinExistence type="predicted"/>
<accession>A0A7U4QIJ1</accession>
<dbReference type="PANTHER" id="PTHR33933">
    <property type="entry name" value="NUCLEOTIDYLTRANSFERASE"/>
    <property type="match status" value="1"/>
</dbReference>
<gene>
    <name evidence="2" type="ORF">HS1_000207</name>
</gene>
<dbReference type="InterPro" id="IPR041633">
    <property type="entry name" value="Polbeta"/>
</dbReference>
<sequence>MNREEAKRILEIMATADGECVYCARELFIQFIKKFPMFSDLARDVFKRKFNEELEHGNEKEILKHTINKVMKQNKIDVTHTILFGSRARGDFKSESDWDVLVIVRNNLSIKEKMLYSKKVRENLAKLGIDCDLIIKSEKEVESSKEMFGSVIREALKEGMSL</sequence>
<name>A0A7U4QIJ1_DESA2</name>
<dbReference type="KEGG" id="daw:HS1_000207"/>
<evidence type="ECO:0000313" key="2">
    <source>
        <dbReference type="EMBL" id="AMM40013.1"/>
    </source>
</evidence>
<dbReference type="RefSeq" id="WP_066060321.1">
    <property type="nucleotide sequence ID" value="NZ_CP013015.1"/>
</dbReference>
<evidence type="ECO:0000259" key="1">
    <source>
        <dbReference type="Pfam" id="PF18765"/>
    </source>
</evidence>
<dbReference type="Gene3D" id="3.30.460.10">
    <property type="entry name" value="Beta Polymerase, domain 2"/>
    <property type="match status" value="1"/>
</dbReference>
<dbReference type="Proteomes" id="UP000070560">
    <property type="component" value="Chromosome"/>
</dbReference>
<dbReference type="EMBL" id="CP013015">
    <property type="protein sequence ID" value="AMM40013.1"/>
    <property type="molecule type" value="Genomic_DNA"/>
</dbReference>
<dbReference type="InterPro" id="IPR052548">
    <property type="entry name" value="Type_VII_TA_antitoxin"/>
</dbReference>
<organism evidence="2 3">
    <name type="scientific">Desulfofervidus auxilii</name>
    <dbReference type="NCBI Taxonomy" id="1621989"/>
    <lineage>
        <taxon>Bacteria</taxon>
        <taxon>Pseudomonadati</taxon>
        <taxon>Thermodesulfobacteriota</taxon>
        <taxon>Candidatus Desulfofervidia</taxon>
        <taxon>Candidatus Desulfofervidales</taxon>
        <taxon>Candidatus Desulfofervidaceae</taxon>
        <taxon>Candidatus Desulfofervidus</taxon>
    </lineage>
</organism>
<reference evidence="2 3" key="1">
    <citation type="submission" date="2015-10" db="EMBL/GenBank/DDBJ databases">
        <title>Candidatus Desulfofervidus auxilii, a hydrogenotrophic sulfate-reducing bacterium involved in the thermophilic anaerobic oxidation of methane.</title>
        <authorList>
            <person name="Krukenberg V."/>
            <person name="Richter M."/>
            <person name="Wegener G."/>
        </authorList>
    </citation>
    <scope>NUCLEOTIDE SEQUENCE [LARGE SCALE GENOMIC DNA]</scope>
    <source>
        <strain evidence="2 3">HS1</strain>
    </source>
</reference>
<feature type="domain" description="Polymerase beta nucleotidyltransferase" evidence="1">
    <location>
        <begin position="66"/>
        <end position="139"/>
    </location>
</feature>
<dbReference type="Pfam" id="PF18765">
    <property type="entry name" value="Polbeta"/>
    <property type="match status" value="1"/>
</dbReference>
<dbReference type="SUPFAM" id="SSF81301">
    <property type="entry name" value="Nucleotidyltransferase"/>
    <property type="match status" value="1"/>
</dbReference>
<dbReference type="InterPro" id="IPR043519">
    <property type="entry name" value="NT_sf"/>
</dbReference>
<dbReference type="GO" id="GO:0016740">
    <property type="term" value="F:transferase activity"/>
    <property type="evidence" value="ECO:0007669"/>
    <property type="project" value="UniProtKB-KW"/>
</dbReference>
<dbReference type="AlphaFoldDB" id="A0A7U4QIJ1"/>
<keyword evidence="3" id="KW-1185">Reference proteome</keyword>
<dbReference type="CDD" id="cd05403">
    <property type="entry name" value="NT_KNTase_like"/>
    <property type="match status" value="1"/>
</dbReference>
<dbReference type="PANTHER" id="PTHR33933:SF3">
    <property type="entry name" value="PROTEIN ADENYLYLTRANSFERASE MJ0604-RELATED"/>
    <property type="match status" value="1"/>
</dbReference>